<evidence type="ECO:0000313" key="3">
    <source>
        <dbReference type="Proteomes" id="UP000024376"/>
    </source>
</evidence>
<dbReference type="AlphaFoldDB" id="A0A024SC66"/>
<protein>
    <submittedName>
        <fullName evidence="2">Uncharacterized protein</fullName>
    </submittedName>
</protein>
<accession>A0A024SC66</accession>
<gene>
    <name evidence="2" type="ORF">M419DRAFT_123394</name>
</gene>
<sequence>MIRAKKREDLGIIDEGKYVYPPILLLTQEGPPIPSSSPLSPSSSFRHSENTR</sequence>
<name>A0A024SC66_HYPJR</name>
<dbReference type="EMBL" id="KI911147">
    <property type="protein sequence ID" value="ETS01787.1"/>
    <property type="molecule type" value="Genomic_DNA"/>
</dbReference>
<reference evidence="3" key="1">
    <citation type="journal article" date="2013" name="Ind. Biotechnol.">
        <title>Comparative genomics analysis of Trichoderma reesei strains.</title>
        <authorList>
            <person name="Koike H."/>
            <person name="Aerts A."/>
            <person name="LaButti K."/>
            <person name="Grigoriev I.V."/>
            <person name="Baker S.E."/>
        </authorList>
    </citation>
    <scope>NUCLEOTIDE SEQUENCE [LARGE SCALE GENOMIC DNA]</scope>
    <source>
        <strain evidence="3">ATCC 56765 / BCRC 32924 / NRRL 11460 / Rut C-30</strain>
    </source>
</reference>
<dbReference type="KEGG" id="trr:M419DRAFT_123394"/>
<proteinExistence type="predicted"/>
<feature type="region of interest" description="Disordered" evidence="1">
    <location>
        <begin position="29"/>
        <end position="52"/>
    </location>
</feature>
<dbReference type="HOGENOM" id="CLU_3088981_0_0_1"/>
<dbReference type="Proteomes" id="UP000024376">
    <property type="component" value="Unassembled WGS sequence"/>
</dbReference>
<organism evidence="2 3">
    <name type="scientific">Hypocrea jecorina (strain ATCC 56765 / BCRC 32924 / NRRL 11460 / Rut C-30)</name>
    <name type="common">Trichoderma reesei</name>
    <dbReference type="NCBI Taxonomy" id="1344414"/>
    <lineage>
        <taxon>Eukaryota</taxon>
        <taxon>Fungi</taxon>
        <taxon>Dikarya</taxon>
        <taxon>Ascomycota</taxon>
        <taxon>Pezizomycotina</taxon>
        <taxon>Sordariomycetes</taxon>
        <taxon>Hypocreomycetidae</taxon>
        <taxon>Hypocreales</taxon>
        <taxon>Hypocreaceae</taxon>
        <taxon>Trichoderma</taxon>
    </lineage>
</organism>
<evidence type="ECO:0000313" key="2">
    <source>
        <dbReference type="EMBL" id="ETS01787.1"/>
    </source>
</evidence>
<evidence type="ECO:0000256" key="1">
    <source>
        <dbReference type="SAM" id="MobiDB-lite"/>
    </source>
</evidence>